<organism evidence="2 3">
    <name type="scientific">Candidatus Nealsonbacteria bacterium CG23_combo_of_CG06-09_8_20_14_all_36_12</name>
    <dbReference type="NCBI Taxonomy" id="1974718"/>
    <lineage>
        <taxon>Bacteria</taxon>
        <taxon>Candidatus Nealsoniibacteriota</taxon>
    </lineage>
</organism>
<name>A0A2G9Z0F0_9BACT</name>
<proteinExistence type="predicted"/>
<evidence type="ECO:0000313" key="2">
    <source>
        <dbReference type="EMBL" id="PIP24975.1"/>
    </source>
</evidence>
<reference evidence="2 3" key="1">
    <citation type="submission" date="2017-09" db="EMBL/GenBank/DDBJ databases">
        <title>Depth-based differentiation of microbial function through sediment-hosted aquifers and enrichment of novel symbionts in the deep terrestrial subsurface.</title>
        <authorList>
            <person name="Probst A.J."/>
            <person name="Ladd B."/>
            <person name="Jarett J.K."/>
            <person name="Geller-Mcgrath D.E."/>
            <person name="Sieber C.M."/>
            <person name="Emerson J.B."/>
            <person name="Anantharaman K."/>
            <person name="Thomas B.C."/>
            <person name="Malmstrom R."/>
            <person name="Stieglmeier M."/>
            <person name="Klingl A."/>
            <person name="Woyke T."/>
            <person name="Ryan C.M."/>
            <person name="Banfield J.F."/>
        </authorList>
    </citation>
    <scope>NUCLEOTIDE SEQUENCE [LARGE SCALE GENOMIC DNA]</scope>
    <source>
        <strain evidence="2">CG23_combo_of_CG06-09_8_20_14_all_36_12</strain>
    </source>
</reference>
<gene>
    <name evidence="2" type="ORF">COX34_01155</name>
</gene>
<dbReference type="GO" id="GO:0004540">
    <property type="term" value="F:RNA nuclease activity"/>
    <property type="evidence" value="ECO:0007669"/>
    <property type="project" value="InterPro"/>
</dbReference>
<dbReference type="Pfam" id="PF01936">
    <property type="entry name" value="NYN"/>
    <property type="match status" value="1"/>
</dbReference>
<dbReference type="PANTHER" id="PTHR35458">
    <property type="entry name" value="SLR0755 PROTEIN"/>
    <property type="match status" value="1"/>
</dbReference>
<dbReference type="InterPro" id="IPR047140">
    <property type="entry name" value="LabA"/>
</dbReference>
<accession>A0A2G9Z0F0</accession>
<dbReference type="CDD" id="cd10911">
    <property type="entry name" value="PIN_LabA"/>
    <property type="match status" value="1"/>
</dbReference>
<dbReference type="PANTHER" id="PTHR35458:SF2">
    <property type="entry name" value="SLR0755 PROTEIN"/>
    <property type="match status" value="1"/>
</dbReference>
<evidence type="ECO:0000313" key="3">
    <source>
        <dbReference type="Proteomes" id="UP000228681"/>
    </source>
</evidence>
<dbReference type="Proteomes" id="UP000228681">
    <property type="component" value="Unassembled WGS sequence"/>
</dbReference>
<dbReference type="EMBL" id="PCRS01000018">
    <property type="protein sequence ID" value="PIP24975.1"/>
    <property type="molecule type" value="Genomic_DNA"/>
</dbReference>
<sequence length="174" mass="20806">MKPKAKAYIDGANMFYTQMKLEWFCDWKKIKNYLQNRWDVLEIRYYTGVKSEDEKMASFLRYLDNVGIMPITKPIKVIKVSDNHPLKKIYNYPEIYKSNCDVEITTDVLLERKEVDEIILFTGDSDFQYLIKKLKDIGKKVIIFSSRKTISWEMKLEATEYIYLEDIKDQIVQQ</sequence>
<protein>
    <recommendedName>
        <fullName evidence="1">NYN domain-containing protein</fullName>
    </recommendedName>
</protein>
<feature type="domain" description="NYN" evidence="1">
    <location>
        <begin position="8"/>
        <end position="165"/>
    </location>
</feature>
<evidence type="ECO:0000259" key="1">
    <source>
        <dbReference type="Pfam" id="PF01936"/>
    </source>
</evidence>
<dbReference type="AlphaFoldDB" id="A0A2G9Z0F0"/>
<dbReference type="InterPro" id="IPR021139">
    <property type="entry name" value="NYN"/>
</dbReference>
<comment type="caution">
    <text evidence="2">The sequence shown here is derived from an EMBL/GenBank/DDBJ whole genome shotgun (WGS) entry which is preliminary data.</text>
</comment>
<dbReference type="Gene3D" id="3.40.50.1010">
    <property type="entry name" value="5'-nuclease"/>
    <property type="match status" value="1"/>
</dbReference>